<evidence type="ECO:0000256" key="2">
    <source>
        <dbReference type="SAM" id="MobiDB-lite"/>
    </source>
</evidence>
<evidence type="ECO:0000313" key="4">
    <source>
        <dbReference type="EMBL" id="GIY46887.1"/>
    </source>
</evidence>
<dbReference type="InterPro" id="IPR000742">
    <property type="entry name" value="EGF"/>
</dbReference>
<keyword evidence="5" id="KW-1185">Reference proteome</keyword>
<sequence length="890" mass="101905">MLAGRGLYISDPGLPGKLFSGLKSILPEIAFLLIVNVQKIQNVPLNRRWVNSPLLKESVIKRNPTSQNPQQTKNISQALPTPEQEINTAPEREKVRSMEKKSMELDIFKELEDALDEEETSTVIIPDTTTPCPDCEQLAFQNQILQKEVDALMTAKSVPGGTSEECEDCQMLYLENIALKQKSDIRNNLMLGELRPAYPCDQWDGKSRTCWLNRNVGDTVTFVLAFRKKTNPEIQWSQQFHVFQSGKVKQYIIDPENSLWNIVIGSRGHEMRISPITEMDIDFNSFKATIVGPRSSVSRSLLGGLKSTTTVHFKIRVMALDQGFVYPGETLSLNMRRVNLPPSGMTFKWYLEKDGESGTLPSNMRLSPSGAVLTIAELRKEQEGVLACSVFTNMNVFATKRRFYIKELNESNNQLLLLPERPSLKIVNKLTTTAPPTSTTYQTTEDDWEESEIKRREPKALKQPYGIHDLMGTREPSESYESLHSLPYDPYAGGKRHGRSIDSHFNSKELNTVSRSTYLTRGMRENRDVFDNENQEAQSVKRIRFLSPSTNHDASLFIGGQKYGESKEFIVKRRRRRSVDSYYEKDQSQKNLEEKLFNEVQQGNNMFGSMSKRETKDSLPKTPGEQELLVKSRNYESPDNNKQNEFNRFQYNINSDMQPDISQRDSPFKTSDIMSNKDYESPEYNQLRRNSLNSLPNTVNDRYQTFNSQEEVLPLRTSNELLAEGRNNEQPNTAYFRNTQNFLPNDAYNKYQSNNFQQLGSSFDGQILNNPKIKRLMRQEPFQEDYSEIKAGHDTIVLDLEKKVDVKIKAEDQLSKIISNCTSDIECSADATCIQNNQGQPGFCRCNTGFQGSGIFCWEEIKVRSSEIIPNNQRTVQFDKNNVFRALRSF</sequence>
<comment type="caution">
    <text evidence="4">The sequence shown here is derived from an EMBL/GenBank/DDBJ whole genome shotgun (WGS) entry which is preliminary data.</text>
</comment>
<evidence type="ECO:0000256" key="1">
    <source>
        <dbReference type="PROSITE-ProRule" id="PRU00076"/>
    </source>
</evidence>
<comment type="caution">
    <text evidence="1">Lacks conserved residue(s) required for the propagation of feature annotation.</text>
</comment>
<feature type="disulfide bond" evidence="1">
    <location>
        <begin position="827"/>
        <end position="844"/>
    </location>
</feature>
<dbReference type="PROSITE" id="PS50026">
    <property type="entry name" value="EGF_3"/>
    <property type="match status" value="1"/>
</dbReference>
<feature type="domain" description="EGF-like" evidence="3">
    <location>
        <begin position="817"/>
        <end position="858"/>
    </location>
</feature>
<dbReference type="InterPro" id="IPR036179">
    <property type="entry name" value="Ig-like_dom_sf"/>
</dbReference>
<feature type="region of interest" description="Disordered" evidence="2">
    <location>
        <begin position="607"/>
        <end position="626"/>
    </location>
</feature>
<proteinExistence type="predicted"/>
<feature type="compositionally biased region" description="Polar residues" evidence="2">
    <location>
        <begin position="63"/>
        <end position="87"/>
    </location>
</feature>
<dbReference type="SUPFAM" id="SSF48726">
    <property type="entry name" value="Immunoglobulin"/>
    <property type="match status" value="1"/>
</dbReference>
<reference evidence="4 5" key="1">
    <citation type="submission" date="2021-06" db="EMBL/GenBank/DDBJ databases">
        <title>Caerostris darwini draft genome.</title>
        <authorList>
            <person name="Kono N."/>
            <person name="Arakawa K."/>
        </authorList>
    </citation>
    <scope>NUCLEOTIDE SEQUENCE [LARGE SCALE GENOMIC DNA]</scope>
</reference>
<dbReference type="AlphaFoldDB" id="A0AAV4TQ68"/>
<evidence type="ECO:0000259" key="3">
    <source>
        <dbReference type="PROSITE" id="PS50026"/>
    </source>
</evidence>
<evidence type="ECO:0000313" key="5">
    <source>
        <dbReference type="Proteomes" id="UP001054837"/>
    </source>
</evidence>
<organism evidence="4 5">
    <name type="scientific">Caerostris darwini</name>
    <dbReference type="NCBI Taxonomy" id="1538125"/>
    <lineage>
        <taxon>Eukaryota</taxon>
        <taxon>Metazoa</taxon>
        <taxon>Ecdysozoa</taxon>
        <taxon>Arthropoda</taxon>
        <taxon>Chelicerata</taxon>
        <taxon>Arachnida</taxon>
        <taxon>Araneae</taxon>
        <taxon>Araneomorphae</taxon>
        <taxon>Entelegynae</taxon>
        <taxon>Araneoidea</taxon>
        <taxon>Araneidae</taxon>
        <taxon>Caerostris</taxon>
    </lineage>
</organism>
<name>A0AAV4TQ68_9ARAC</name>
<dbReference type="PROSITE" id="PS01186">
    <property type="entry name" value="EGF_2"/>
    <property type="match status" value="1"/>
</dbReference>
<protein>
    <submittedName>
        <fullName evidence="4">EGF-like domain-containing protein</fullName>
    </submittedName>
</protein>
<keyword evidence="1" id="KW-1015">Disulfide bond</keyword>
<accession>A0AAV4TQ68</accession>
<dbReference type="Gene3D" id="2.10.25.10">
    <property type="entry name" value="Laminin"/>
    <property type="match status" value="1"/>
</dbReference>
<keyword evidence="1" id="KW-0245">EGF-like domain</keyword>
<feature type="region of interest" description="Disordered" evidence="2">
    <location>
        <begin position="61"/>
        <end position="90"/>
    </location>
</feature>
<dbReference type="Proteomes" id="UP001054837">
    <property type="component" value="Unassembled WGS sequence"/>
</dbReference>
<dbReference type="EMBL" id="BPLQ01009831">
    <property type="protein sequence ID" value="GIY46887.1"/>
    <property type="molecule type" value="Genomic_DNA"/>
</dbReference>
<gene>
    <name evidence="4" type="primary">AVEN_168244_1</name>
    <name evidence="4" type="ORF">CDAR_288571</name>
</gene>